<comment type="caution">
    <text evidence="2">The sequence shown here is derived from an EMBL/GenBank/DDBJ whole genome shotgun (WGS) entry which is preliminary data.</text>
</comment>
<dbReference type="Pfam" id="PF18759">
    <property type="entry name" value="Plavaka"/>
    <property type="match status" value="1"/>
</dbReference>
<reference evidence="2" key="1">
    <citation type="submission" date="2019-10" db="EMBL/GenBank/DDBJ databases">
        <authorList>
            <consortium name="DOE Joint Genome Institute"/>
            <person name="Kuo A."/>
            <person name="Miyauchi S."/>
            <person name="Kiss E."/>
            <person name="Drula E."/>
            <person name="Kohler A."/>
            <person name="Sanchez-Garcia M."/>
            <person name="Andreopoulos B."/>
            <person name="Barry K.W."/>
            <person name="Bonito G."/>
            <person name="Buee M."/>
            <person name="Carver A."/>
            <person name="Chen C."/>
            <person name="Cichocki N."/>
            <person name="Clum A."/>
            <person name="Culley D."/>
            <person name="Crous P.W."/>
            <person name="Fauchery L."/>
            <person name="Girlanda M."/>
            <person name="Hayes R."/>
            <person name="Keri Z."/>
            <person name="LaButti K."/>
            <person name="Lipzen A."/>
            <person name="Lombard V."/>
            <person name="Magnuson J."/>
            <person name="Maillard F."/>
            <person name="Morin E."/>
            <person name="Murat C."/>
            <person name="Nolan M."/>
            <person name="Ohm R."/>
            <person name="Pangilinan J."/>
            <person name="Pereira M."/>
            <person name="Perotto S."/>
            <person name="Peter M."/>
            <person name="Riley R."/>
            <person name="Sitrit Y."/>
            <person name="Stielow B."/>
            <person name="Szollosi G."/>
            <person name="Zifcakova L."/>
            <person name="Stursova M."/>
            <person name="Spatafora J.W."/>
            <person name="Tedersoo L."/>
            <person name="Vaario L.-M."/>
            <person name="Yamada A."/>
            <person name="Yan M."/>
            <person name="Wang P."/>
            <person name="Xu J."/>
            <person name="Bruns T."/>
            <person name="Baldrian P."/>
            <person name="Vilgalys R."/>
            <person name="Henrissat B."/>
            <person name="Grigoriev I.V."/>
            <person name="Hibbett D."/>
            <person name="Nagy L.G."/>
            <person name="Martin F.M."/>
        </authorList>
    </citation>
    <scope>NUCLEOTIDE SEQUENCE</scope>
    <source>
        <strain evidence="2">Prilba</strain>
    </source>
</reference>
<keyword evidence="3" id="KW-1185">Reference proteome</keyword>
<dbReference type="OrthoDB" id="3246013at2759"/>
<name>A0A9P5K1R7_9AGAM</name>
<organism evidence="2 3">
    <name type="scientific">Russula ochroleuca</name>
    <dbReference type="NCBI Taxonomy" id="152965"/>
    <lineage>
        <taxon>Eukaryota</taxon>
        <taxon>Fungi</taxon>
        <taxon>Dikarya</taxon>
        <taxon>Basidiomycota</taxon>
        <taxon>Agaricomycotina</taxon>
        <taxon>Agaricomycetes</taxon>
        <taxon>Russulales</taxon>
        <taxon>Russulaceae</taxon>
        <taxon>Russula</taxon>
    </lineage>
</organism>
<evidence type="ECO:0008006" key="4">
    <source>
        <dbReference type="Google" id="ProtNLM"/>
    </source>
</evidence>
<accession>A0A9P5K1R7</accession>
<reference evidence="2" key="2">
    <citation type="journal article" date="2020" name="Nat. Commun.">
        <title>Large-scale genome sequencing of mycorrhizal fungi provides insights into the early evolution of symbiotic traits.</title>
        <authorList>
            <person name="Miyauchi S."/>
            <person name="Kiss E."/>
            <person name="Kuo A."/>
            <person name="Drula E."/>
            <person name="Kohler A."/>
            <person name="Sanchez-Garcia M."/>
            <person name="Morin E."/>
            <person name="Andreopoulos B."/>
            <person name="Barry K.W."/>
            <person name="Bonito G."/>
            <person name="Buee M."/>
            <person name="Carver A."/>
            <person name="Chen C."/>
            <person name="Cichocki N."/>
            <person name="Clum A."/>
            <person name="Culley D."/>
            <person name="Crous P.W."/>
            <person name="Fauchery L."/>
            <person name="Girlanda M."/>
            <person name="Hayes R.D."/>
            <person name="Keri Z."/>
            <person name="LaButti K."/>
            <person name="Lipzen A."/>
            <person name="Lombard V."/>
            <person name="Magnuson J."/>
            <person name="Maillard F."/>
            <person name="Murat C."/>
            <person name="Nolan M."/>
            <person name="Ohm R.A."/>
            <person name="Pangilinan J."/>
            <person name="Pereira M.F."/>
            <person name="Perotto S."/>
            <person name="Peter M."/>
            <person name="Pfister S."/>
            <person name="Riley R."/>
            <person name="Sitrit Y."/>
            <person name="Stielow J.B."/>
            <person name="Szollosi G."/>
            <person name="Zifcakova L."/>
            <person name="Stursova M."/>
            <person name="Spatafora J.W."/>
            <person name="Tedersoo L."/>
            <person name="Vaario L.M."/>
            <person name="Yamada A."/>
            <person name="Yan M."/>
            <person name="Wang P."/>
            <person name="Xu J."/>
            <person name="Bruns T."/>
            <person name="Baldrian P."/>
            <person name="Vilgalys R."/>
            <person name="Dunand C."/>
            <person name="Henrissat B."/>
            <person name="Grigoriev I.V."/>
            <person name="Hibbett D."/>
            <person name="Nagy L.G."/>
            <person name="Martin F.M."/>
        </authorList>
    </citation>
    <scope>NUCLEOTIDE SEQUENCE</scope>
    <source>
        <strain evidence="2">Prilba</strain>
    </source>
</reference>
<sequence length="924" mass="104307">MHRRSGKRYIPRILPCPFKCGLFCKSASGLTQHRNICSFNPANCHEWTPPSLHLNAPQTPPTTPLAFGPICHTPPTRQLHTPGTVSPHCYQWSVNRRGTRSRIHPFLDGQPCDDAGYDLPNDCSTPPREQHATDDYFPYSSHPEFELADFLFCKEQMGCKKISELMDIWAAFQQSTNSEGDPVEGPPFASAQDLYDKIDSTEIGDVSWQAFSVQYDGDIPNNSAVPRWKTESYDTWFCNPLKIAKAQLGNIDFAHEIDFGPKRVFSSRADRHQYSDFMSGNWAWQQADVIAVDPETHRSMFVLLILSSNKTTVSVATGHNEYYPLYLSIGNIQNHVRHAHRNAVSLLGFLAIPKADKEYNDTLEFRKFRWQLFHMSLVHILQSVEPWMSKPCITRCGDGHLRCVIYGLGPYIADYPEQVLLACVVSGWCPKCTARPTNLDDDPTAILQSHEHTNMVLETFEDEPSTPWQGYGIISDVRAFTSFFPRANIHHLLSPDLLHQVIKGTFKDHLVDWVGEYLETVHGKMRAKEILADIDLQHVVFPLFPGLRRFPEGCSFKQWTGDDSKALMKVYLPAIAGHVPARMIDSTTLEQIETAIARFQQEHTIFIETEVRIDFSLPRQHSLFHYRSLIQQFGAPNGLCSSITESRHITAVKQPWHCSNRNEPLGQMLLTNQRLDKLAASHVDFGPLLTSGLPIGPAPEPPSSEPGSSDGTQDAEAVDRITSVGDVKLARNPVHPDAETCGMDVQLDLCPEIAEQLWIKVFHSATSTYYAPSDLSGTGGMHREQIRAMPRWKGGPGRYDCVYVGKDAEAKGFHGLHVARVKLFFSFRIQQCAYSCALVKWFSTYSDSPCEDTGMWRVEPDYDVMGRCMCSVIHVDSILHSAHIIGVAGTQKLPKQFTYHDSLDTFRLFYVNKYADHHTHEIAF</sequence>
<evidence type="ECO:0000313" key="2">
    <source>
        <dbReference type="EMBL" id="KAF8474318.1"/>
    </source>
</evidence>
<protein>
    <recommendedName>
        <fullName evidence="4">C2H2-type domain-containing protein</fullName>
    </recommendedName>
</protein>
<dbReference type="Proteomes" id="UP000759537">
    <property type="component" value="Unassembled WGS sequence"/>
</dbReference>
<dbReference type="AlphaFoldDB" id="A0A9P5K1R7"/>
<evidence type="ECO:0000313" key="3">
    <source>
        <dbReference type="Proteomes" id="UP000759537"/>
    </source>
</evidence>
<proteinExistence type="predicted"/>
<gene>
    <name evidence="2" type="ORF">DFH94DRAFT_795280</name>
</gene>
<evidence type="ECO:0000256" key="1">
    <source>
        <dbReference type="SAM" id="MobiDB-lite"/>
    </source>
</evidence>
<dbReference type="EMBL" id="WHVB01000017">
    <property type="protein sequence ID" value="KAF8474318.1"/>
    <property type="molecule type" value="Genomic_DNA"/>
</dbReference>
<dbReference type="InterPro" id="IPR041078">
    <property type="entry name" value="Plavaka"/>
</dbReference>
<feature type="region of interest" description="Disordered" evidence="1">
    <location>
        <begin position="690"/>
        <end position="716"/>
    </location>
</feature>